<comment type="caution">
    <text evidence="1">The sequence shown here is derived from an EMBL/GenBank/DDBJ whole genome shotgun (WGS) entry which is preliminary data.</text>
</comment>
<gene>
    <name evidence="1" type="ORF">S03H2_56685</name>
</gene>
<name>X1J2W7_9ZZZZ</name>
<accession>X1J2W7</accession>
<dbReference type="EMBL" id="BARU01036282">
    <property type="protein sequence ID" value="GAH89011.1"/>
    <property type="molecule type" value="Genomic_DNA"/>
</dbReference>
<evidence type="ECO:0000313" key="1">
    <source>
        <dbReference type="EMBL" id="GAH89011.1"/>
    </source>
</evidence>
<protein>
    <submittedName>
        <fullName evidence="1">Uncharacterized protein</fullName>
    </submittedName>
</protein>
<organism evidence="1">
    <name type="scientific">marine sediment metagenome</name>
    <dbReference type="NCBI Taxonomy" id="412755"/>
    <lineage>
        <taxon>unclassified sequences</taxon>
        <taxon>metagenomes</taxon>
        <taxon>ecological metagenomes</taxon>
    </lineage>
</organism>
<sequence>MAIRGHHFFKITKEVLKADEFSTMLNRALQSFQVRVSEIVEIGKKQLAAEMEIHVLRHMKSLQKKYHRLSSGLQQCLKDTFTEFEINCEAVISQLRLSYV</sequence>
<proteinExistence type="predicted"/>
<reference evidence="1" key="1">
    <citation type="journal article" date="2014" name="Front. Microbiol.">
        <title>High frequency of phylogenetically diverse reductive dehalogenase-homologous genes in deep subseafloor sedimentary metagenomes.</title>
        <authorList>
            <person name="Kawai M."/>
            <person name="Futagami T."/>
            <person name="Toyoda A."/>
            <person name="Takaki Y."/>
            <person name="Nishi S."/>
            <person name="Hori S."/>
            <person name="Arai W."/>
            <person name="Tsubouchi T."/>
            <person name="Morono Y."/>
            <person name="Uchiyama I."/>
            <person name="Ito T."/>
            <person name="Fujiyama A."/>
            <person name="Inagaki F."/>
            <person name="Takami H."/>
        </authorList>
    </citation>
    <scope>NUCLEOTIDE SEQUENCE</scope>
    <source>
        <strain evidence="1">Expedition CK06-06</strain>
    </source>
</reference>
<dbReference type="AlphaFoldDB" id="X1J2W7"/>